<dbReference type="AlphaFoldDB" id="A0A1B6QPK2"/>
<reference evidence="1 2" key="1">
    <citation type="journal article" date="2009" name="Nature">
        <title>The Sorghum bicolor genome and the diversification of grasses.</title>
        <authorList>
            <person name="Paterson A.H."/>
            <person name="Bowers J.E."/>
            <person name="Bruggmann R."/>
            <person name="Dubchak I."/>
            <person name="Grimwood J."/>
            <person name="Gundlach H."/>
            <person name="Haberer G."/>
            <person name="Hellsten U."/>
            <person name="Mitros T."/>
            <person name="Poliakov A."/>
            <person name="Schmutz J."/>
            <person name="Spannagl M."/>
            <person name="Tang H."/>
            <person name="Wang X."/>
            <person name="Wicker T."/>
            <person name="Bharti A.K."/>
            <person name="Chapman J."/>
            <person name="Feltus F.A."/>
            <person name="Gowik U."/>
            <person name="Grigoriev I.V."/>
            <person name="Lyons E."/>
            <person name="Maher C.A."/>
            <person name="Martis M."/>
            <person name="Narechania A."/>
            <person name="Otillar R.P."/>
            <person name="Penning B.W."/>
            <person name="Salamov A.A."/>
            <person name="Wang Y."/>
            <person name="Zhang L."/>
            <person name="Carpita N.C."/>
            <person name="Freeling M."/>
            <person name="Gingle A.R."/>
            <person name="Hash C.T."/>
            <person name="Keller B."/>
            <person name="Klein P."/>
            <person name="Kresovich S."/>
            <person name="McCann M.C."/>
            <person name="Ming R."/>
            <person name="Peterson D.G."/>
            <person name="Mehboob-ur-Rahman"/>
            <person name="Ware D."/>
            <person name="Westhoff P."/>
            <person name="Mayer K.F."/>
            <person name="Messing J."/>
            <person name="Rokhsar D.S."/>
        </authorList>
    </citation>
    <scope>NUCLEOTIDE SEQUENCE [LARGE SCALE GENOMIC DNA]</scope>
    <source>
        <strain evidence="2">cv. BTx623</strain>
    </source>
</reference>
<dbReference type="EMBL" id="CM000760">
    <property type="protein sequence ID" value="KXG39848.1"/>
    <property type="molecule type" value="Genomic_DNA"/>
</dbReference>
<organism evidence="1 2">
    <name type="scientific">Sorghum bicolor</name>
    <name type="common">Sorghum</name>
    <name type="synonym">Sorghum vulgare</name>
    <dbReference type="NCBI Taxonomy" id="4558"/>
    <lineage>
        <taxon>Eukaryota</taxon>
        <taxon>Viridiplantae</taxon>
        <taxon>Streptophyta</taxon>
        <taxon>Embryophyta</taxon>
        <taxon>Tracheophyta</taxon>
        <taxon>Spermatophyta</taxon>
        <taxon>Magnoliopsida</taxon>
        <taxon>Liliopsida</taxon>
        <taxon>Poales</taxon>
        <taxon>Poaceae</taxon>
        <taxon>PACMAD clade</taxon>
        <taxon>Panicoideae</taxon>
        <taxon>Andropogonodae</taxon>
        <taxon>Andropogoneae</taxon>
        <taxon>Sorghinae</taxon>
        <taxon>Sorghum</taxon>
    </lineage>
</organism>
<sequence length="144" mass="17175">MIYNCKRSKLLDLRENARIYRKKDAACPEVQWYDLASLRKPKPRSAQRRHGLRIFQNEKSARAKNISKETNRRNERRFQAMWANMRQENETRYSNIEFWRGKNSKNQENLLGTDTKQKTAARRTNRAMPLQHYIGPWLGRAHGG</sequence>
<evidence type="ECO:0000313" key="2">
    <source>
        <dbReference type="Proteomes" id="UP000000768"/>
    </source>
</evidence>
<proteinExistence type="predicted"/>
<dbReference type="Proteomes" id="UP000000768">
    <property type="component" value="Chromosome 1"/>
</dbReference>
<protein>
    <submittedName>
        <fullName evidence="1">Uncharacterized protein</fullName>
    </submittedName>
</protein>
<reference evidence="2" key="2">
    <citation type="journal article" date="2018" name="Plant J.">
        <title>The Sorghum bicolor reference genome: improved assembly, gene annotations, a transcriptome atlas, and signatures of genome organization.</title>
        <authorList>
            <person name="McCormick R.F."/>
            <person name="Truong S.K."/>
            <person name="Sreedasyam A."/>
            <person name="Jenkins J."/>
            <person name="Shu S."/>
            <person name="Sims D."/>
            <person name="Kennedy M."/>
            <person name="Amirebrahimi M."/>
            <person name="Weers B.D."/>
            <person name="McKinley B."/>
            <person name="Mattison A."/>
            <person name="Morishige D.T."/>
            <person name="Grimwood J."/>
            <person name="Schmutz J."/>
            <person name="Mullet J.E."/>
        </authorList>
    </citation>
    <scope>NUCLEOTIDE SEQUENCE [LARGE SCALE GENOMIC DNA]</scope>
    <source>
        <strain evidence="2">cv. BTx623</strain>
    </source>
</reference>
<keyword evidence="2" id="KW-1185">Reference proteome</keyword>
<name>A0A1B6QPK2_SORBI</name>
<dbReference type="InParanoid" id="A0A1B6QPK2"/>
<accession>A0A1B6QPK2</accession>
<dbReference type="Gramene" id="KXG39848">
    <property type="protein sequence ID" value="KXG39848"/>
    <property type="gene ID" value="SORBI_3001G452800"/>
</dbReference>
<gene>
    <name evidence="1" type="ORF">SORBI_3001G452800</name>
</gene>
<evidence type="ECO:0000313" key="1">
    <source>
        <dbReference type="EMBL" id="KXG39848.1"/>
    </source>
</evidence>